<evidence type="ECO:0000256" key="1">
    <source>
        <dbReference type="SAM" id="SignalP"/>
    </source>
</evidence>
<sequence length="270" mass="30090">TFLALVACAVAGRVPGWVVPAFATSPCIIFFYLGQEPQGFRHSNTTARICQILGGGPHYATLYDREKHIPFYSAYIIQLPCFGEAYWKTGEWYIEPQVKYLHHAGVQQWSVLRPAHVRQVRESQATDDNYTWLGYYRQRLHPNYLQGSSGLLATFALTAQAPMYHSFNRNVWFLNPVTMVHAKTTSNCTAPTDVYVVAGVVPEQGVGARVSRPAFVWTATCCAGRSYSIAFFGEGDPLEPTIVEVEVSTLESRLSHHYTGRVTIFPGGCS</sequence>
<dbReference type="Bgee" id="ENSLOCG00000004483">
    <property type="expression patterns" value="Expressed in testis and 1 other cell type or tissue"/>
</dbReference>
<reference evidence="4" key="1">
    <citation type="submission" date="2011-12" db="EMBL/GenBank/DDBJ databases">
        <title>The Draft Genome of Lepisosteus oculatus.</title>
        <authorList>
            <consortium name="The Broad Institute Genome Assembly &amp; Analysis Group"/>
            <consortium name="Computational R&amp;D Group"/>
            <consortium name="and Sequencing Platform"/>
            <person name="Di Palma F."/>
            <person name="Alfoldi J."/>
            <person name="Johnson J."/>
            <person name="Berlin A."/>
            <person name="Gnerre S."/>
            <person name="Jaffe D."/>
            <person name="MacCallum I."/>
            <person name="Young S."/>
            <person name="Walker B.J."/>
            <person name="Lander E.S."/>
            <person name="Lindblad-Toh K."/>
        </authorList>
    </citation>
    <scope>NUCLEOTIDE SEQUENCE [LARGE SCALE GENOMIC DNA]</scope>
</reference>
<keyword evidence="1" id="KW-0732">Signal</keyword>
<dbReference type="GeneTree" id="ENSGT01030000234592"/>
<dbReference type="InterPro" id="IPR044925">
    <property type="entry name" value="His-Me_finger_sf"/>
</dbReference>
<dbReference type="PANTHER" id="PTHR21472">
    <property type="entry name" value="ENDONUCLEASE DOMAIN-CONTAINING 1 PROTEIN ENDOD1"/>
    <property type="match status" value="1"/>
</dbReference>
<reference evidence="3" key="3">
    <citation type="submission" date="2025-09" db="UniProtKB">
        <authorList>
            <consortium name="Ensembl"/>
        </authorList>
    </citation>
    <scope>IDENTIFICATION</scope>
</reference>
<dbReference type="SMART" id="SM00477">
    <property type="entry name" value="NUC"/>
    <property type="match status" value="1"/>
</dbReference>
<accession>W5MAE8</accession>
<dbReference type="SUPFAM" id="SSF54060">
    <property type="entry name" value="His-Me finger endonucleases"/>
    <property type="match status" value="1"/>
</dbReference>
<dbReference type="Ensembl" id="ENSLOCT00000005365.1">
    <property type="protein sequence ID" value="ENSLOCP00000005357.1"/>
    <property type="gene ID" value="ENSLOCG00000004483.1"/>
</dbReference>
<dbReference type="InParanoid" id="W5MAE8"/>
<dbReference type="Gene3D" id="3.40.570.10">
    <property type="entry name" value="Extracellular Endonuclease, subunit A"/>
    <property type="match status" value="1"/>
</dbReference>
<keyword evidence="4" id="KW-1185">Reference proteome</keyword>
<organism evidence="3 4">
    <name type="scientific">Lepisosteus oculatus</name>
    <name type="common">Spotted gar</name>
    <dbReference type="NCBI Taxonomy" id="7918"/>
    <lineage>
        <taxon>Eukaryota</taxon>
        <taxon>Metazoa</taxon>
        <taxon>Chordata</taxon>
        <taxon>Craniata</taxon>
        <taxon>Vertebrata</taxon>
        <taxon>Euteleostomi</taxon>
        <taxon>Actinopterygii</taxon>
        <taxon>Neopterygii</taxon>
        <taxon>Holostei</taxon>
        <taxon>Semionotiformes</taxon>
        <taxon>Lepisosteidae</taxon>
        <taxon>Lepisosteus</taxon>
    </lineage>
</organism>
<dbReference type="InterPro" id="IPR044929">
    <property type="entry name" value="DNA/RNA_non-sp_Endonuclease_sf"/>
</dbReference>
<evidence type="ECO:0000313" key="3">
    <source>
        <dbReference type="Ensembl" id="ENSLOCP00000005357.1"/>
    </source>
</evidence>
<feature type="domain" description="ENPP1-3/EXOG-like endonuclease/phosphodiesterase" evidence="2">
    <location>
        <begin position="56"/>
        <end position="265"/>
    </location>
</feature>
<evidence type="ECO:0000259" key="2">
    <source>
        <dbReference type="SMART" id="SM00477"/>
    </source>
</evidence>
<feature type="chain" id="PRO_5004865936" description="ENPP1-3/EXOG-like endonuclease/phosphodiesterase domain-containing protein" evidence="1">
    <location>
        <begin position="17"/>
        <end position="270"/>
    </location>
</feature>
<dbReference type="InterPro" id="IPR039015">
    <property type="entry name" value="ENDOD1"/>
</dbReference>
<dbReference type="InterPro" id="IPR020821">
    <property type="entry name" value="ENPP1-3/EXOG-like_nuc-like"/>
</dbReference>
<dbReference type="eggNOG" id="ENOG502S36J">
    <property type="taxonomic scope" value="Eukaryota"/>
</dbReference>
<dbReference type="HOGENOM" id="CLU_035817_1_0_1"/>
<proteinExistence type="predicted"/>
<dbReference type="STRING" id="7918.ENSLOCP00000005357"/>
<dbReference type="GO" id="GO:0046872">
    <property type="term" value="F:metal ion binding"/>
    <property type="evidence" value="ECO:0007669"/>
    <property type="project" value="InterPro"/>
</dbReference>
<reference evidence="3" key="2">
    <citation type="submission" date="2025-08" db="UniProtKB">
        <authorList>
            <consortium name="Ensembl"/>
        </authorList>
    </citation>
    <scope>IDENTIFICATION</scope>
</reference>
<name>W5MAE8_LEPOC</name>
<dbReference type="PANTHER" id="PTHR21472:SF28">
    <property type="entry name" value="EXTRACELLULAR ENDONUCLEASE SUBUNIT A DOMAIN-CONTAINING PROTEIN"/>
    <property type="match status" value="1"/>
</dbReference>
<dbReference type="AlphaFoldDB" id="W5MAE8"/>
<dbReference type="OMA" id="FIGENDQ"/>
<dbReference type="GO" id="GO:0016787">
    <property type="term" value="F:hydrolase activity"/>
    <property type="evidence" value="ECO:0007669"/>
    <property type="project" value="InterPro"/>
</dbReference>
<evidence type="ECO:0000313" key="4">
    <source>
        <dbReference type="Proteomes" id="UP000018468"/>
    </source>
</evidence>
<dbReference type="Proteomes" id="UP000018468">
    <property type="component" value="Linkage group LG4"/>
</dbReference>
<feature type="signal peptide" evidence="1">
    <location>
        <begin position="1"/>
        <end position="16"/>
    </location>
</feature>
<dbReference type="EMBL" id="AHAT01018678">
    <property type="status" value="NOT_ANNOTATED_CDS"/>
    <property type="molecule type" value="Genomic_DNA"/>
</dbReference>
<protein>
    <recommendedName>
        <fullName evidence="2">ENPP1-3/EXOG-like endonuclease/phosphodiesterase domain-containing protein</fullName>
    </recommendedName>
</protein>
<dbReference type="GO" id="GO:0003676">
    <property type="term" value="F:nucleic acid binding"/>
    <property type="evidence" value="ECO:0007669"/>
    <property type="project" value="InterPro"/>
</dbReference>